<accession>A0A2Z4G994</accession>
<reference evidence="1 2" key="1">
    <citation type="submission" date="2018-05" db="EMBL/GenBank/DDBJ databases">
        <title>Complete genome sequence of Arcticibacterium luteifluviistationis SM1504T, a cytophagaceae bacterium isolated from Arctic surface seawater.</title>
        <authorList>
            <person name="Li Y."/>
            <person name="Qin Q.-L."/>
        </authorList>
    </citation>
    <scope>NUCLEOTIDE SEQUENCE [LARGE SCALE GENOMIC DNA]</scope>
    <source>
        <strain evidence="1 2">SM1504</strain>
    </source>
</reference>
<dbReference type="Proteomes" id="UP000249873">
    <property type="component" value="Chromosome"/>
</dbReference>
<gene>
    <name evidence="1" type="ORF">DJ013_05900</name>
</gene>
<keyword evidence="2" id="KW-1185">Reference proteome</keyword>
<dbReference type="EMBL" id="CP029480">
    <property type="protein sequence ID" value="AWV97724.1"/>
    <property type="molecule type" value="Genomic_DNA"/>
</dbReference>
<sequence>MLREELTQSLGLGKDSDLYLESLFQQSWTLTTNYALIDKELIRLLYHPEITSGLDSKEVTETLTNILLEEN</sequence>
<dbReference type="OrthoDB" id="1160215at2"/>
<name>A0A2Z4G994_9BACT</name>
<dbReference type="Pfam" id="PF11150">
    <property type="entry name" value="DUF2927"/>
    <property type="match status" value="1"/>
</dbReference>
<dbReference type="AlphaFoldDB" id="A0A2Z4G994"/>
<evidence type="ECO:0000313" key="2">
    <source>
        <dbReference type="Proteomes" id="UP000249873"/>
    </source>
</evidence>
<dbReference type="KEGG" id="als:DJ013_05900"/>
<protein>
    <submittedName>
        <fullName evidence="1">Uncharacterized protein</fullName>
    </submittedName>
</protein>
<organism evidence="1 2">
    <name type="scientific">Arcticibacterium luteifluviistationis</name>
    <dbReference type="NCBI Taxonomy" id="1784714"/>
    <lineage>
        <taxon>Bacteria</taxon>
        <taxon>Pseudomonadati</taxon>
        <taxon>Bacteroidota</taxon>
        <taxon>Cytophagia</taxon>
        <taxon>Cytophagales</taxon>
        <taxon>Leadbetterellaceae</taxon>
        <taxon>Arcticibacterium</taxon>
    </lineage>
</organism>
<dbReference type="InterPro" id="IPR021323">
    <property type="entry name" value="DUF2927"/>
</dbReference>
<evidence type="ECO:0000313" key="1">
    <source>
        <dbReference type="EMBL" id="AWV97724.1"/>
    </source>
</evidence>
<proteinExistence type="predicted"/>